<feature type="domain" description="Ig-like" evidence="4">
    <location>
        <begin position="1"/>
        <end position="92"/>
    </location>
</feature>
<name>A0A8C1WSI3_CYPCA</name>
<proteinExistence type="predicted"/>
<dbReference type="InterPro" id="IPR003599">
    <property type="entry name" value="Ig_sub"/>
</dbReference>
<dbReference type="GO" id="GO:0019814">
    <property type="term" value="C:immunoglobulin complex"/>
    <property type="evidence" value="ECO:0007669"/>
    <property type="project" value="UniProtKB-KW"/>
</dbReference>
<dbReference type="SMART" id="SM00406">
    <property type="entry name" value="IGv"/>
    <property type="match status" value="1"/>
</dbReference>
<dbReference type="GO" id="GO:0005576">
    <property type="term" value="C:extracellular region"/>
    <property type="evidence" value="ECO:0007669"/>
    <property type="project" value="UniProtKB-ARBA"/>
</dbReference>
<dbReference type="Pfam" id="PF07686">
    <property type="entry name" value="V-set"/>
    <property type="match status" value="1"/>
</dbReference>
<dbReference type="SUPFAM" id="SSF48726">
    <property type="entry name" value="Immunoglobulin"/>
    <property type="match status" value="1"/>
</dbReference>
<dbReference type="Gene3D" id="2.60.40.10">
    <property type="entry name" value="Immunoglobulins"/>
    <property type="match status" value="1"/>
</dbReference>
<dbReference type="InterPro" id="IPR013106">
    <property type="entry name" value="Ig_V-set"/>
</dbReference>
<dbReference type="Ensembl" id="ENSCCRT00015071964.1">
    <property type="protein sequence ID" value="ENSCCRP00015069720.1"/>
    <property type="gene ID" value="ENSCCRG00015028247.1"/>
</dbReference>
<sequence length="115" mass="13042">ELQYLHPEAVVMKPGESHKLTCTASGFDITFSVSGIHQAPGKGLEWIIYYYSDSDKSSAQSMQGRFTASKTSSNLYLHMNQLKTENTAVYNCARETLWKHEYSEGRGRWQTVNSE</sequence>
<dbReference type="InterPro" id="IPR036179">
    <property type="entry name" value="Ig-like_dom_sf"/>
</dbReference>
<dbReference type="SMART" id="SM00409">
    <property type="entry name" value="IG"/>
    <property type="match status" value="1"/>
</dbReference>
<reference evidence="5" key="1">
    <citation type="submission" date="2025-05" db="UniProtKB">
        <authorList>
            <consortium name="Ensembl"/>
        </authorList>
    </citation>
    <scope>IDENTIFICATION</scope>
</reference>
<evidence type="ECO:0000313" key="5">
    <source>
        <dbReference type="Ensembl" id="ENSCCRP00015069720.1"/>
    </source>
</evidence>
<dbReference type="Ensembl" id="ENSCCRT00020096211.1">
    <property type="protein sequence ID" value="ENSCCRP00020087978.1"/>
    <property type="gene ID" value="ENSCCRG00020040441.1"/>
</dbReference>
<evidence type="ECO:0000313" key="6">
    <source>
        <dbReference type="Proteomes" id="UP000694700"/>
    </source>
</evidence>
<protein>
    <recommendedName>
        <fullName evidence="4">Ig-like domain-containing protein</fullName>
    </recommendedName>
</protein>
<organism evidence="5 6">
    <name type="scientific">Cyprinus carpio</name>
    <name type="common">Common carp</name>
    <dbReference type="NCBI Taxonomy" id="7962"/>
    <lineage>
        <taxon>Eukaryota</taxon>
        <taxon>Metazoa</taxon>
        <taxon>Chordata</taxon>
        <taxon>Craniata</taxon>
        <taxon>Vertebrata</taxon>
        <taxon>Euteleostomi</taxon>
        <taxon>Actinopterygii</taxon>
        <taxon>Neopterygii</taxon>
        <taxon>Teleostei</taxon>
        <taxon>Ostariophysi</taxon>
        <taxon>Cypriniformes</taxon>
        <taxon>Cyprinidae</taxon>
        <taxon>Cyprininae</taxon>
        <taxon>Cyprinus</taxon>
    </lineage>
</organism>
<accession>A0A8C1WSI3</accession>
<dbReference type="InterPro" id="IPR013783">
    <property type="entry name" value="Ig-like_fold"/>
</dbReference>
<dbReference type="InterPro" id="IPR007110">
    <property type="entry name" value="Ig-like_dom"/>
</dbReference>
<evidence type="ECO:0000256" key="1">
    <source>
        <dbReference type="ARBA" id="ARBA00022859"/>
    </source>
</evidence>
<dbReference type="Proteomes" id="UP000694701">
    <property type="component" value="Unplaced"/>
</dbReference>
<evidence type="ECO:0000256" key="2">
    <source>
        <dbReference type="ARBA" id="ARBA00023130"/>
    </source>
</evidence>
<evidence type="ECO:0000256" key="3">
    <source>
        <dbReference type="ARBA" id="ARBA00043265"/>
    </source>
</evidence>
<keyword evidence="2" id="KW-1064">Adaptive immunity</keyword>
<dbReference type="AlphaFoldDB" id="A0A8C1WSI3"/>
<keyword evidence="1" id="KW-0391">Immunity</keyword>
<keyword evidence="3" id="KW-1280">Immunoglobulin</keyword>
<dbReference type="GO" id="GO:0002250">
    <property type="term" value="P:adaptive immune response"/>
    <property type="evidence" value="ECO:0007669"/>
    <property type="project" value="UniProtKB-KW"/>
</dbReference>
<evidence type="ECO:0000259" key="4">
    <source>
        <dbReference type="PROSITE" id="PS50835"/>
    </source>
</evidence>
<dbReference type="PANTHER" id="PTHR23266">
    <property type="entry name" value="IMMUNOGLOBULIN HEAVY CHAIN"/>
    <property type="match status" value="1"/>
</dbReference>
<dbReference type="FunFam" id="2.60.40.10:FF:001594">
    <property type="entry name" value="Immunoglobulin heavy variable 9-4"/>
    <property type="match status" value="1"/>
</dbReference>
<dbReference type="PROSITE" id="PS50835">
    <property type="entry name" value="IG_LIKE"/>
    <property type="match status" value="1"/>
</dbReference>
<dbReference type="Proteomes" id="UP000694700">
    <property type="component" value="Unplaced"/>
</dbReference>
<dbReference type="InterPro" id="IPR050199">
    <property type="entry name" value="IgHV"/>
</dbReference>